<sequence>MGSTLFKHTHPYAPFLLKEATKLIVGTLPPPRFTTGELKPQDVDFCYGSSNGQLWPILDRIFNLGLSYETSEEAIQERKRFLMEHKIGVCDIVESAEREKIDASDLGMQNVVLRDLVGYLREYPNIQTLLFTGGNSKNGPEYFFRRQLKEHGLRLRVISDQVPRIHHLELPMNPSNSPIPKSRIVKTVSLIAPSGAANRAVGSLQAYKDLKGKNPEFNTLDFRVLQYSKFFTSDSL</sequence>
<dbReference type="RefSeq" id="WP_275650154.1">
    <property type="nucleotide sequence ID" value="NZ_JARFVA010000004.1"/>
</dbReference>
<organism evidence="1 2">
    <name type="scientific">Flagellimonas okinawensis</name>
    <dbReference type="NCBI Taxonomy" id="3031324"/>
    <lineage>
        <taxon>Bacteria</taxon>
        <taxon>Pseudomonadati</taxon>
        <taxon>Bacteroidota</taxon>
        <taxon>Flavobacteriia</taxon>
        <taxon>Flavobacteriales</taxon>
        <taxon>Flavobacteriaceae</taxon>
        <taxon>Flagellimonas</taxon>
    </lineage>
</organism>
<evidence type="ECO:0000313" key="1">
    <source>
        <dbReference type="EMBL" id="MDF0708202.1"/>
    </source>
</evidence>
<proteinExistence type="predicted"/>
<comment type="caution">
    <text evidence="1">The sequence shown here is derived from an EMBL/GenBank/DDBJ whole genome shotgun (WGS) entry which is preliminary data.</text>
</comment>
<dbReference type="Proteomes" id="UP001217083">
    <property type="component" value="Unassembled WGS sequence"/>
</dbReference>
<protein>
    <submittedName>
        <fullName evidence="1">Uracil-DNA glycosylase family protein</fullName>
    </submittedName>
</protein>
<dbReference type="SUPFAM" id="SSF52141">
    <property type="entry name" value="Uracil-DNA glycosylase-like"/>
    <property type="match status" value="1"/>
</dbReference>
<dbReference type="EMBL" id="JARFVA010000004">
    <property type="protein sequence ID" value="MDF0708202.1"/>
    <property type="molecule type" value="Genomic_DNA"/>
</dbReference>
<evidence type="ECO:0000313" key="2">
    <source>
        <dbReference type="Proteomes" id="UP001217083"/>
    </source>
</evidence>
<dbReference type="InterPro" id="IPR036895">
    <property type="entry name" value="Uracil-DNA_glycosylase-like_sf"/>
</dbReference>
<dbReference type="Gene3D" id="3.40.470.10">
    <property type="entry name" value="Uracil-DNA glycosylase-like domain"/>
    <property type="match status" value="1"/>
</dbReference>
<reference evidence="1 2" key="1">
    <citation type="submission" date="2023-03" db="EMBL/GenBank/DDBJ databases">
        <title>Muricauda XX sp. nov. and Muricauda XXX sp. nov., two novel species isolated from Okinawa Trough.</title>
        <authorList>
            <person name="Cao W."/>
            <person name="Deng X."/>
        </authorList>
    </citation>
    <scope>NUCLEOTIDE SEQUENCE [LARGE SCALE GENOMIC DNA]</scope>
    <source>
        <strain evidence="1 2">81s02</strain>
    </source>
</reference>
<name>A0ABT5XQL9_9FLAO</name>
<gene>
    <name evidence="1" type="ORF">PY091_13315</name>
</gene>
<accession>A0ABT5XQL9</accession>
<keyword evidence="2" id="KW-1185">Reference proteome</keyword>